<dbReference type="AlphaFoldDB" id="A0A354M046"/>
<dbReference type="InterPro" id="IPR027417">
    <property type="entry name" value="P-loop_NTPase"/>
</dbReference>
<proteinExistence type="predicted"/>
<accession>A0A354M046</accession>
<dbReference type="Proteomes" id="UP000262954">
    <property type="component" value="Unassembled WGS sequence"/>
</dbReference>
<dbReference type="SUPFAM" id="SSF52540">
    <property type="entry name" value="P-loop containing nucleoside triphosphate hydrolases"/>
    <property type="match status" value="1"/>
</dbReference>
<keyword evidence="1" id="KW-0808">Transferase</keyword>
<name>A0A354M046_9BACT</name>
<dbReference type="Gene3D" id="3.40.50.300">
    <property type="entry name" value="P-loop containing nucleotide triphosphate hydrolases"/>
    <property type="match status" value="1"/>
</dbReference>
<organism evidence="1 2">
    <name type="scientific">Coprobacter fastidiosus</name>
    <dbReference type="NCBI Taxonomy" id="1099853"/>
    <lineage>
        <taxon>Bacteria</taxon>
        <taxon>Pseudomonadati</taxon>
        <taxon>Bacteroidota</taxon>
        <taxon>Bacteroidia</taxon>
        <taxon>Bacteroidales</taxon>
        <taxon>Barnesiellaceae</taxon>
        <taxon>Coprobacter</taxon>
    </lineage>
</organism>
<evidence type="ECO:0000313" key="2">
    <source>
        <dbReference type="Proteomes" id="UP000262954"/>
    </source>
</evidence>
<dbReference type="GO" id="GO:0016301">
    <property type="term" value="F:kinase activity"/>
    <property type="evidence" value="ECO:0007669"/>
    <property type="project" value="UniProtKB-KW"/>
</dbReference>
<reference evidence="1 2" key="1">
    <citation type="journal article" date="2018" name="Nat. Biotechnol.">
        <title>A standardized bacterial taxonomy based on genome phylogeny substantially revises the tree of life.</title>
        <authorList>
            <person name="Parks D.H."/>
            <person name="Chuvochina M."/>
            <person name="Waite D.W."/>
            <person name="Rinke C."/>
            <person name="Skarshewski A."/>
            <person name="Chaumeil P.A."/>
            <person name="Hugenholtz P."/>
        </authorList>
    </citation>
    <scope>NUCLEOTIDE SEQUENCE [LARGE SCALE GENOMIC DNA]</scope>
    <source>
        <strain evidence="1">UBA11482</strain>
    </source>
</reference>
<dbReference type="Pfam" id="PF13189">
    <property type="entry name" value="Cytidylate_kin2"/>
    <property type="match status" value="1"/>
</dbReference>
<keyword evidence="1" id="KW-0418">Kinase</keyword>
<comment type="caution">
    <text evidence="1">The sequence shown here is derived from an EMBL/GenBank/DDBJ whole genome shotgun (WGS) entry which is preliminary data.</text>
</comment>
<gene>
    <name evidence="1" type="ORF">DDY73_02670</name>
</gene>
<protein>
    <submittedName>
        <fullName evidence="1">Cytidylate kinase</fullName>
    </submittedName>
</protein>
<sequence>MEQKFIITIGRQYGSGGREIGKRLSQLFNIAYYDKELIKEASKESGLNAEYFEKADEKAPGSLRHMLSMSWASLGSTFGSDGSLCNENIFKYQSDVIQRIAQEHSCVIVGRCADYILRDVPNCFNIFIHAPMQNRIERITRTEPIDVKEALEKAEKINKHRAAYYNFYTDKEWGDSASYHLSIDSSILGSEETALFIKKFIELKLEQSK</sequence>
<dbReference type="EMBL" id="DNWC01000040">
    <property type="protein sequence ID" value="HBJ07885.1"/>
    <property type="molecule type" value="Genomic_DNA"/>
</dbReference>
<evidence type="ECO:0000313" key="1">
    <source>
        <dbReference type="EMBL" id="HBJ07885.1"/>
    </source>
</evidence>